<dbReference type="Proteomes" id="UP000252204">
    <property type="component" value="Unassembled WGS sequence"/>
</dbReference>
<sequence length="68" mass="7642">MNRKVLGSSSRYLLFVFLNIQKSSEHSRFDAAHELGHLTLHKHAGAHGKEAEREANAFASSLCLEKTY</sequence>
<reference evidence="3" key="1">
    <citation type="submission" date="2018-06" db="EMBL/GenBank/DDBJ databases">
        <title>Whole genome sequencing of four bacterial strains from South Shetland trench revealing bio-synthetic gene clusters.</title>
        <authorList>
            <person name="Abdel-Mageed W.M."/>
            <person name="Lehri B."/>
            <person name="Jarmusch S."/>
            <person name="Miranda K."/>
            <person name="Goodfellow M."/>
            <person name="Jaspars M."/>
            <person name="Karlyshev A.V."/>
        </authorList>
    </citation>
    <scope>NUCLEOTIDE SEQUENCE [LARGE SCALE GENOMIC DNA]</scope>
    <source>
        <strain evidence="3">SST4</strain>
    </source>
</reference>
<gene>
    <name evidence="2" type="ORF">DQ400_18155</name>
</gene>
<proteinExistence type="predicted"/>
<organism evidence="2 3">
    <name type="scientific">Vreelandella sulfidaeris</name>
    <dbReference type="NCBI Taxonomy" id="115553"/>
    <lineage>
        <taxon>Bacteria</taxon>
        <taxon>Pseudomonadati</taxon>
        <taxon>Pseudomonadota</taxon>
        <taxon>Gammaproteobacteria</taxon>
        <taxon>Oceanospirillales</taxon>
        <taxon>Halomonadaceae</taxon>
        <taxon>Vreelandella</taxon>
    </lineage>
</organism>
<evidence type="ECO:0000259" key="1">
    <source>
        <dbReference type="Pfam" id="PF06114"/>
    </source>
</evidence>
<keyword evidence="3" id="KW-1185">Reference proteome</keyword>
<name>A0A365TIL9_9GAMM</name>
<dbReference type="Pfam" id="PF06114">
    <property type="entry name" value="Peptidase_M78"/>
    <property type="match status" value="1"/>
</dbReference>
<dbReference type="OrthoDB" id="9794834at2"/>
<evidence type="ECO:0000313" key="3">
    <source>
        <dbReference type="Proteomes" id="UP000252204"/>
    </source>
</evidence>
<protein>
    <recommendedName>
        <fullName evidence="1">IrrE N-terminal-like domain-containing protein</fullName>
    </recommendedName>
</protein>
<dbReference type="EMBL" id="QNTU01000018">
    <property type="protein sequence ID" value="RBI65406.1"/>
    <property type="molecule type" value="Genomic_DNA"/>
</dbReference>
<dbReference type="AlphaFoldDB" id="A0A365TIL9"/>
<dbReference type="Gene3D" id="1.10.10.2910">
    <property type="match status" value="1"/>
</dbReference>
<feature type="domain" description="IrrE N-terminal-like" evidence="1">
    <location>
        <begin position="14"/>
        <end position="66"/>
    </location>
</feature>
<dbReference type="InterPro" id="IPR010359">
    <property type="entry name" value="IrrE_HExxH"/>
</dbReference>
<comment type="caution">
    <text evidence="2">The sequence shown here is derived from an EMBL/GenBank/DDBJ whole genome shotgun (WGS) entry which is preliminary data.</text>
</comment>
<evidence type="ECO:0000313" key="2">
    <source>
        <dbReference type="EMBL" id="RBI65406.1"/>
    </source>
</evidence>
<accession>A0A365TIL9</accession>